<name>A0A0C2SMX4_AMAMK</name>
<dbReference type="Proteomes" id="UP000054549">
    <property type="component" value="Unassembled WGS sequence"/>
</dbReference>
<dbReference type="HOGENOM" id="CLU_117766_0_0_1"/>
<dbReference type="AlphaFoldDB" id="A0A0C2SMX4"/>
<feature type="compositionally biased region" description="Basic and acidic residues" evidence="1">
    <location>
        <begin position="132"/>
        <end position="146"/>
    </location>
</feature>
<reference evidence="2 3" key="1">
    <citation type="submission" date="2014-04" db="EMBL/GenBank/DDBJ databases">
        <title>Evolutionary Origins and Diversification of the Mycorrhizal Mutualists.</title>
        <authorList>
            <consortium name="DOE Joint Genome Institute"/>
            <consortium name="Mycorrhizal Genomics Consortium"/>
            <person name="Kohler A."/>
            <person name="Kuo A."/>
            <person name="Nagy L.G."/>
            <person name="Floudas D."/>
            <person name="Copeland A."/>
            <person name="Barry K.W."/>
            <person name="Cichocki N."/>
            <person name="Veneault-Fourrey C."/>
            <person name="LaButti K."/>
            <person name="Lindquist E.A."/>
            <person name="Lipzen A."/>
            <person name="Lundell T."/>
            <person name="Morin E."/>
            <person name="Murat C."/>
            <person name="Riley R."/>
            <person name="Ohm R."/>
            <person name="Sun H."/>
            <person name="Tunlid A."/>
            <person name="Henrissat B."/>
            <person name="Grigoriev I.V."/>
            <person name="Hibbett D.S."/>
            <person name="Martin F."/>
        </authorList>
    </citation>
    <scope>NUCLEOTIDE SEQUENCE [LARGE SCALE GENOMIC DNA]</scope>
    <source>
        <strain evidence="2 3">Koide BX008</strain>
    </source>
</reference>
<dbReference type="EMBL" id="KN818248">
    <property type="protein sequence ID" value="KIL64560.1"/>
    <property type="molecule type" value="Genomic_DNA"/>
</dbReference>
<sequence length="160" mass="16954">MSGTQYNQDPYQARPEHHLHETNEPFQSVRPTTTTGVSDTGIGRHHDATLGHSAGADEYNTTQGRTAGTGVAGQQYDPYFSTNASSNRPLDVKPTAQGGVAIGGQSDLPLGHADMGDKIIGKTQKVMGKMTKNPELHEKGELRESGGKAAAHGQARAPHD</sequence>
<organism evidence="2 3">
    <name type="scientific">Amanita muscaria (strain Koide BX008)</name>
    <dbReference type="NCBI Taxonomy" id="946122"/>
    <lineage>
        <taxon>Eukaryota</taxon>
        <taxon>Fungi</taxon>
        <taxon>Dikarya</taxon>
        <taxon>Basidiomycota</taxon>
        <taxon>Agaricomycotina</taxon>
        <taxon>Agaricomycetes</taxon>
        <taxon>Agaricomycetidae</taxon>
        <taxon>Agaricales</taxon>
        <taxon>Pluteineae</taxon>
        <taxon>Amanitaceae</taxon>
        <taxon>Amanita</taxon>
    </lineage>
</organism>
<accession>A0A0C2SMX4</accession>
<dbReference type="InParanoid" id="A0A0C2SMX4"/>
<protein>
    <submittedName>
        <fullName evidence="2">Uncharacterized protein</fullName>
    </submittedName>
</protein>
<evidence type="ECO:0000256" key="1">
    <source>
        <dbReference type="SAM" id="MobiDB-lite"/>
    </source>
</evidence>
<evidence type="ECO:0000313" key="3">
    <source>
        <dbReference type="Proteomes" id="UP000054549"/>
    </source>
</evidence>
<feature type="region of interest" description="Disordered" evidence="1">
    <location>
        <begin position="1"/>
        <end position="109"/>
    </location>
</feature>
<feature type="compositionally biased region" description="Polar residues" evidence="1">
    <location>
        <begin position="24"/>
        <end position="38"/>
    </location>
</feature>
<dbReference type="OrthoDB" id="3210574at2759"/>
<gene>
    <name evidence="2" type="ORF">M378DRAFT_163009</name>
</gene>
<feature type="compositionally biased region" description="Polar residues" evidence="1">
    <location>
        <begin position="1"/>
        <end position="10"/>
    </location>
</feature>
<evidence type="ECO:0000313" key="2">
    <source>
        <dbReference type="EMBL" id="KIL64560.1"/>
    </source>
</evidence>
<proteinExistence type="predicted"/>
<feature type="compositionally biased region" description="Basic and acidic residues" evidence="1">
    <location>
        <begin position="14"/>
        <end position="23"/>
    </location>
</feature>
<feature type="region of interest" description="Disordered" evidence="1">
    <location>
        <begin position="131"/>
        <end position="160"/>
    </location>
</feature>
<keyword evidence="3" id="KW-1185">Reference proteome</keyword>